<sequence>MDEGLLLSQSPSIVDCQSYTTTAPTNFQEYPTKPLDKRVTFVKQRKNKTEKWLLQAPAISTWGVNGKGTPEQPCSSSKSSQILFSSNLSFCYSNIRYCLSLRSHQTLLSTRFNETKNSAFVVASAKADPLKIMISGAPASGKGTQCELITKKYGLVHIAAGDLLRAEIASGSENGKRAKEYMEKGQLVPNEIVVMMVKERLLLPDSQENGWLLDGYPRSLLQATALKEFGFQPDLFILLEVNEEILVERVVGRRLDPVTGKIYHLKYSPPETEEIAARLTQRFDDTEEKVKLRLQTHHQNVEAVLLMYEDITLKVNGNVPKEDVFAQIDGALTKLLEDRKLI</sequence>
<protein>
    <recommendedName>
        <fullName evidence="5">adenylate kinase</fullName>
        <ecNumber evidence="5">2.7.4.3</ecNumber>
    </recommendedName>
    <alternativeName>
        <fullName evidence="12">ATP:AMP phosphotransferase</fullName>
    </alternativeName>
</protein>
<evidence type="ECO:0000256" key="12">
    <source>
        <dbReference type="ARBA" id="ARBA00031517"/>
    </source>
</evidence>
<comment type="similarity">
    <text evidence="3 13">Belongs to the adenylate kinase family.</text>
</comment>
<comment type="subcellular location">
    <subcellularLocation>
        <location evidence="2">Plastid</location>
        <location evidence="2">Chloroplast</location>
    </subcellularLocation>
</comment>
<keyword evidence="11" id="KW-0067">ATP-binding</keyword>
<dbReference type="PRINTS" id="PR00094">
    <property type="entry name" value="ADENYLTKNASE"/>
</dbReference>
<comment type="caution">
    <text evidence="14">The sequence shown here is derived from an EMBL/GenBank/DDBJ whole genome shotgun (WGS) entry which is preliminary data.</text>
</comment>
<dbReference type="NCBIfam" id="TIGR01351">
    <property type="entry name" value="adk"/>
    <property type="match status" value="1"/>
</dbReference>
<comment type="catalytic activity">
    <reaction evidence="1">
        <text>AMP + ATP = 2 ADP</text>
        <dbReference type="Rhea" id="RHEA:12973"/>
        <dbReference type="ChEBI" id="CHEBI:30616"/>
        <dbReference type="ChEBI" id="CHEBI:456215"/>
        <dbReference type="ChEBI" id="CHEBI:456216"/>
        <dbReference type="EC" id="2.7.4.3"/>
    </reaction>
</comment>
<evidence type="ECO:0000256" key="11">
    <source>
        <dbReference type="ARBA" id="ARBA00022840"/>
    </source>
</evidence>
<dbReference type="EMBL" id="JAQIZT010000019">
    <property type="protein sequence ID" value="KAJ6952447.1"/>
    <property type="molecule type" value="Genomic_DNA"/>
</dbReference>
<evidence type="ECO:0000313" key="14">
    <source>
        <dbReference type="EMBL" id="KAJ6952447.1"/>
    </source>
</evidence>
<dbReference type="FunFam" id="3.40.50.300:FF:001694">
    <property type="entry name" value="Adenylate kinase, chloroplastic"/>
    <property type="match status" value="1"/>
</dbReference>
<proteinExistence type="inferred from homology"/>
<dbReference type="EC" id="2.7.4.3" evidence="5"/>
<evidence type="ECO:0000256" key="8">
    <source>
        <dbReference type="ARBA" id="ARBA00022679"/>
    </source>
</evidence>
<dbReference type="InterPro" id="IPR027417">
    <property type="entry name" value="P-loop_NTPase"/>
</dbReference>
<evidence type="ECO:0000256" key="13">
    <source>
        <dbReference type="RuleBase" id="RU003330"/>
    </source>
</evidence>
<keyword evidence="6" id="KW-0150">Chloroplast</keyword>
<dbReference type="InterPro" id="IPR000850">
    <property type="entry name" value="Adenylat/UMP-CMP_kin"/>
</dbReference>
<evidence type="ECO:0000256" key="1">
    <source>
        <dbReference type="ARBA" id="ARBA00000582"/>
    </source>
</evidence>
<name>A0AAD6L8Q2_9ROSI</name>
<reference evidence="14" key="1">
    <citation type="journal article" date="2023" name="Mol. Ecol. Resour.">
        <title>Chromosome-level genome assembly of a triploid poplar Populus alba 'Berolinensis'.</title>
        <authorList>
            <person name="Chen S."/>
            <person name="Yu Y."/>
            <person name="Wang X."/>
            <person name="Wang S."/>
            <person name="Zhang T."/>
            <person name="Zhou Y."/>
            <person name="He R."/>
            <person name="Meng N."/>
            <person name="Wang Y."/>
            <person name="Liu W."/>
            <person name="Liu Z."/>
            <person name="Liu J."/>
            <person name="Guo Q."/>
            <person name="Huang H."/>
            <person name="Sederoff R.R."/>
            <person name="Wang G."/>
            <person name="Qu G."/>
            <person name="Chen S."/>
        </authorList>
    </citation>
    <scope>NUCLEOTIDE SEQUENCE</scope>
    <source>
        <strain evidence="14">SC-2020</strain>
    </source>
</reference>
<gene>
    <name evidence="14" type="ORF">NC653_041551</name>
</gene>
<keyword evidence="8 13" id="KW-0808">Transferase</keyword>
<dbReference type="Gene3D" id="3.40.50.300">
    <property type="entry name" value="P-loop containing nucleotide triphosphate hydrolases"/>
    <property type="match status" value="1"/>
</dbReference>
<keyword evidence="7" id="KW-0934">Plastid</keyword>
<dbReference type="CDD" id="cd01428">
    <property type="entry name" value="ADK"/>
    <property type="match status" value="1"/>
</dbReference>
<dbReference type="HAMAP" id="MF_00235">
    <property type="entry name" value="Adenylate_kinase_Adk"/>
    <property type="match status" value="1"/>
</dbReference>
<dbReference type="AlphaFoldDB" id="A0AAD6L8Q2"/>
<dbReference type="SUPFAM" id="SSF52540">
    <property type="entry name" value="P-loop containing nucleoside triphosphate hydrolases"/>
    <property type="match status" value="1"/>
</dbReference>
<dbReference type="GO" id="GO:0005524">
    <property type="term" value="F:ATP binding"/>
    <property type="evidence" value="ECO:0007669"/>
    <property type="project" value="UniProtKB-KW"/>
</dbReference>
<evidence type="ECO:0000256" key="3">
    <source>
        <dbReference type="ARBA" id="ARBA00007220"/>
    </source>
</evidence>
<dbReference type="InterPro" id="IPR006259">
    <property type="entry name" value="Adenyl_kin_sub"/>
</dbReference>
<evidence type="ECO:0000256" key="4">
    <source>
        <dbReference type="ARBA" id="ARBA00011245"/>
    </source>
</evidence>
<evidence type="ECO:0000256" key="5">
    <source>
        <dbReference type="ARBA" id="ARBA00012955"/>
    </source>
</evidence>
<evidence type="ECO:0000313" key="15">
    <source>
        <dbReference type="Proteomes" id="UP001164929"/>
    </source>
</evidence>
<keyword evidence="15" id="KW-1185">Reference proteome</keyword>
<comment type="subunit">
    <text evidence="4">Monomer.</text>
</comment>
<keyword evidence="10 13" id="KW-0418">Kinase</keyword>
<dbReference type="InterPro" id="IPR033690">
    <property type="entry name" value="Adenylat_kinase_CS"/>
</dbReference>
<dbReference type="PANTHER" id="PTHR23359">
    <property type="entry name" value="NUCLEOTIDE KINASE"/>
    <property type="match status" value="1"/>
</dbReference>
<dbReference type="GO" id="GO:0004017">
    <property type="term" value="F:AMP kinase activity"/>
    <property type="evidence" value="ECO:0007669"/>
    <property type="project" value="UniProtKB-EC"/>
</dbReference>
<evidence type="ECO:0000256" key="6">
    <source>
        <dbReference type="ARBA" id="ARBA00022528"/>
    </source>
</evidence>
<evidence type="ECO:0000256" key="2">
    <source>
        <dbReference type="ARBA" id="ARBA00004229"/>
    </source>
</evidence>
<accession>A0AAD6L8Q2</accession>
<evidence type="ECO:0000256" key="7">
    <source>
        <dbReference type="ARBA" id="ARBA00022640"/>
    </source>
</evidence>
<dbReference type="GO" id="GO:0009507">
    <property type="term" value="C:chloroplast"/>
    <property type="evidence" value="ECO:0007669"/>
    <property type="project" value="UniProtKB-SubCell"/>
</dbReference>
<keyword evidence="9" id="KW-0547">Nucleotide-binding</keyword>
<evidence type="ECO:0000256" key="10">
    <source>
        <dbReference type="ARBA" id="ARBA00022777"/>
    </source>
</evidence>
<evidence type="ECO:0000256" key="9">
    <source>
        <dbReference type="ARBA" id="ARBA00022741"/>
    </source>
</evidence>
<organism evidence="14 15">
    <name type="scientific">Populus alba x Populus x berolinensis</name>
    <dbReference type="NCBI Taxonomy" id="444605"/>
    <lineage>
        <taxon>Eukaryota</taxon>
        <taxon>Viridiplantae</taxon>
        <taxon>Streptophyta</taxon>
        <taxon>Embryophyta</taxon>
        <taxon>Tracheophyta</taxon>
        <taxon>Spermatophyta</taxon>
        <taxon>Magnoliopsida</taxon>
        <taxon>eudicotyledons</taxon>
        <taxon>Gunneridae</taxon>
        <taxon>Pentapetalae</taxon>
        <taxon>rosids</taxon>
        <taxon>fabids</taxon>
        <taxon>Malpighiales</taxon>
        <taxon>Salicaceae</taxon>
        <taxon>Saliceae</taxon>
        <taxon>Populus</taxon>
    </lineage>
</organism>
<dbReference type="PROSITE" id="PS00113">
    <property type="entry name" value="ADENYLATE_KINASE"/>
    <property type="match status" value="1"/>
</dbReference>
<dbReference type="Proteomes" id="UP001164929">
    <property type="component" value="Chromosome 19"/>
</dbReference>
<dbReference type="Pfam" id="PF00406">
    <property type="entry name" value="ADK"/>
    <property type="match status" value="1"/>
</dbReference>